<dbReference type="PROSITE" id="PS50110">
    <property type="entry name" value="RESPONSE_REGULATORY"/>
    <property type="match status" value="1"/>
</dbReference>
<dbReference type="Gene3D" id="6.10.250.690">
    <property type="match status" value="1"/>
</dbReference>
<evidence type="ECO:0000313" key="12">
    <source>
        <dbReference type="Proteomes" id="UP000037109"/>
    </source>
</evidence>
<dbReference type="OrthoDB" id="2578266at2"/>
<dbReference type="GO" id="GO:0005829">
    <property type="term" value="C:cytosol"/>
    <property type="evidence" value="ECO:0007669"/>
    <property type="project" value="TreeGrafter"/>
</dbReference>
<name>A0A0M0GK89_SPOGL</name>
<dbReference type="SMART" id="SM00862">
    <property type="entry name" value="Trans_reg_C"/>
    <property type="match status" value="1"/>
</dbReference>
<evidence type="ECO:0000259" key="8">
    <source>
        <dbReference type="PROSITE" id="PS50110"/>
    </source>
</evidence>
<dbReference type="Pfam" id="PF00486">
    <property type="entry name" value="Trans_reg_C"/>
    <property type="match status" value="1"/>
</dbReference>
<dbReference type="STRING" id="1459.AF332_03940"/>
<dbReference type="GO" id="GO:0000156">
    <property type="term" value="F:phosphorelay response regulator activity"/>
    <property type="evidence" value="ECO:0007669"/>
    <property type="project" value="TreeGrafter"/>
</dbReference>
<dbReference type="FunFam" id="3.40.50.2300:FF:000001">
    <property type="entry name" value="DNA-binding response regulator PhoB"/>
    <property type="match status" value="1"/>
</dbReference>
<dbReference type="InterPro" id="IPR001867">
    <property type="entry name" value="OmpR/PhoB-type_DNA-bd"/>
</dbReference>
<evidence type="ECO:0000256" key="3">
    <source>
        <dbReference type="ARBA" id="ARBA00023015"/>
    </source>
</evidence>
<evidence type="ECO:0000259" key="10">
    <source>
        <dbReference type="PROSITE" id="PS51755"/>
    </source>
</evidence>
<dbReference type="CDD" id="cd00383">
    <property type="entry name" value="trans_reg_C"/>
    <property type="match status" value="1"/>
</dbReference>
<dbReference type="InterPro" id="IPR000198">
    <property type="entry name" value="RhoGAP_dom"/>
</dbReference>
<keyword evidence="3" id="KW-0805">Transcription regulation</keyword>
<keyword evidence="5" id="KW-0804">Transcription</keyword>
<evidence type="ECO:0000256" key="6">
    <source>
        <dbReference type="PROSITE-ProRule" id="PRU00169"/>
    </source>
</evidence>
<dbReference type="PANTHER" id="PTHR48111:SF68">
    <property type="entry name" value="OMPR SUBFAMILY"/>
    <property type="match status" value="1"/>
</dbReference>
<evidence type="ECO:0000256" key="1">
    <source>
        <dbReference type="ARBA" id="ARBA00022553"/>
    </source>
</evidence>
<organism evidence="11 12">
    <name type="scientific">Sporosarcina globispora</name>
    <name type="common">Bacillus globisporus</name>
    <dbReference type="NCBI Taxonomy" id="1459"/>
    <lineage>
        <taxon>Bacteria</taxon>
        <taxon>Bacillati</taxon>
        <taxon>Bacillota</taxon>
        <taxon>Bacilli</taxon>
        <taxon>Bacillales</taxon>
        <taxon>Caryophanaceae</taxon>
        <taxon>Sporosarcina</taxon>
    </lineage>
</organism>
<evidence type="ECO:0000256" key="4">
    <source>
        <dbReference type="ARBA" id="ARBA00023125"/>
    </source>
</evidence>
<evidence type="ECO:0000256" key="2">
    <source>
        <dbReference type="ARBA" id="ARBA00023012"/>
    </source>
</evidence>
<keyword evidence="4 7" id="KW-0238">DNA-binding</keyword>
<dbReference type="SUPFAM" id="SSF52172">
    <property type="entry name" value="CheY-like"/>
    <property type="match status" value="1"/>
</dbReference>
<dbReference type="PROSITE" id="PS51755">
    <property type="entry name" value="OMPR_PHOB"/>
    <property type="match status" value="1"/>
</dbReference>
<dbReference type="SUPFAM" id="SSF46894">
    <property type="entry name" value="C-terminal effector domain of the bipartite response regulators"/>
    <property type="match status" value="1"/>
</dbReference>
<dbReference type="InterPro" id="IPR039420">
    <property type="entry name" value="WalR-like"/>
</dbReference>
<dbReference type="InterPro" id="IPR011006">
    <property type="entry name" value="CheY-like_superfamily"/>
</dbReference>
<dbReference type="EMBL" id="LGUF01000007">
    <property type="protein sequence ID" value="KON90188.1"/>
    <property type="molecule type" value="Genomic_DNA"/>
</dbReference>
<dbReference type="GO" id="GO:0006355">
    <property type="term" value="P:regulation of DNA-templated transcription"/>
    <property type="evidence" value="ECO:0007669"/>
    <property type="project" value="InterPro"/>
</dbReference>
<dbReference type="GO" id="GO:0000976">
    <property type="term" value="F:transcription cis-regulatory region binding"/>
    <property type="evidence" value="ECO:0007669"/>
    <property type="project" value="TreeGrafter"/>
</dbReference>
<proteinExistence type="predicted"/>
<dbReference type="SMART" id="SM00448">
    <property type="entry name" value="REC"/>
    <property type="match status" value="1"/>
</dbReference>
<keyword evidence="1 6" id="KW-0597">Phosphoprotein</keyword>
<feature type="modified residue" description="4-aspartylphosphate" evidence="6">
    <location>
        <position position="59"/>
    </location>
</feature>
<dbReference type="InterPro" id="IPR001789">
    <property type="entry name" value="Sig_transdc_resp-reg_receiver"/>
</dbReference>
<dbReference type="Proteomes" id="UP000037109">
    <property type="component" value="Unassembled WGS sequence"/>
</dbReference>
<evidence type="ECO:0000313" key="11">
    <source>
        <dbReference type="EMBL" id="KON90188.1"/>
    </source>
</evidence>
<dbReference type="Pfam" id="PF00072">
    <property type="entry name" value="Response_reg"/>
    <property type="match status" value="1"/>
</dbReference>
<dbReference type="Gene3D" id="1.10.10.10">
    <property type="entry name" value="Winged helix-like DNA-binding domain superfamily/Winged helix DNA-binding domain"/>
    <property type="match status" value="1"/>
</dbReference>
<accession>A0A0M0GK89</accession>
<evidence type="ECO:0000259" key="9">
    <source>
        <dbReference type="PROSITE" id="PS50238"/>
    </source>
</evidence>
<dbReference type="PANTHER" id="PTHR48111">
    <property type="entry name" value="REGULATOR OF RPOS"/>
    <property type="match status" value="1"/>
</dbReference>
<dbReference type="GO" id="GO:0032993">
    <property type="term" value="C:protein-DNA complex"/>
    <property type="evidence" value="ECO:0007669"/>
    <property type="project" value="TreeGrafter"/>
</dbReference>
<dbReference type="PROSITE" id="PS50238">
    <property type="entry name" value="RHOGAP"/>
    <property type="match status" value="1"/>
</dbReference>
<reference evidence="12" key="1">
    <citation type="submission" date="2015-07" db="EMBL/GenBank/DDBJ databases">
        <title>Fjat-10036 dsm4.</title>
        <authorList>
            <person name="Liu B."/>
            <person name="Wang J."/>
            <person name="Zhu Y."/>
            <person name="Liu G."/>
            <person name="Chen Q."/>
            <person name="Chen Z."/>
            <person name="Lan J."/>
            <person name="Che J."/>
            <person name="Ge C."/>
            <person name="Shi H."/>
            <person name="Pan Z."/>
            <person name="Liu X."/>
        </authorList>
    </citation>
    <scope>NUCLEOTIDE SEQUENCE [LARGE SCALE GENOMIC DNA]</scope>
    <source>
        <strain evidence="12">DSM 4</strain>
    </source>
</reference>
<sequence length="232" mass="26708">MSNLPLKGKTILVVDDEKQIRRLLKMTLTREGFEVLEASDGNEAKEQYIKHDPCFIILDDMLPDISGKEICHWLRSELDSKVPIIMLTANKSEQDRIIGLKLGADDYMGKPFSLEELTVRIDAVLRRTANRCSKISYKGLTLKPIKGLAKYHDRVLDLTLFEYNLLYVFMTHPDQALSREQIINTIYIKGEKAINERTVDVHIKHLRDKIAEHSEYPFIQTVRGIGYKFATS</sequence>
<dbReference type="AlphaFoldDB" id="A0A0M0GK89"/>
<keyword evidence="12" id="KW-1185">Reference proteome</keyword>
<feature type="DNA-binding region" description="OmpR/PhoB-type" evidence="7">
    <location>
        <begin position="132"/>
        <end position="231"/>
    </location>
</feature>
<feature type="domain" description="Response regulatory" evidence="8">
    <location>
        <begin position="10"/>
        <end position="125"/>
    </location>
</feature>
<evidence type="ECO:0000256" key="7">
    <source>
        <dbReference type="PROSITE-ProRule" id="PRU01091"/>
    </source>
</evidence>
<comment type="caution">
    <text evidence="11">The sequence shown here is derived from an EMBL/GenBank/DDBJ whole genome shotgun (WGS) entry which is preliminary data.</text>
</comment>
<dbReference type="InterPro" id="IPR016032">
    <property type="entry name" value="Sig_transdc_resp-reg_C-effctor"/>
</dbReference>
<dbReference type="Gene3D" id="3.40.50.2300">
    <property type="match status" value="1"/>
</dbReference>
<evidence type="ECO:0000256" key="5">
    <source>
        <dbReference type="ARBA" id="ARBA00023163"/>
    </source>
</evidence>
<feature type="domain" description="Rho-GAP" evidence="9">
    <location>
        <begin position="76"/>
        <end position="232"/>
    </location>
</feature>
<feature type="domain" description="OmpR/PhoB-type" evidence="10">
    <location>
        <begin position="132"/>
        <end position="231"/>
    </location>
</feature>
<gene>
    <name evidence="11" type="ORF">AF332_03940</name>
</gene>
<dbReference type="InterPro" id="IPR036388">
    <property type="entry name" value="WH-like_DNA-bd_sf"/>
</dbReference>
<keyword evidence="2" id="KW-0902">Two-component regulatory system</keyword>
<protein>
    <submittedName>
        <fullName evidence="11">Transcriptional regulator</fullName>
    </submittedName>
</protein>
<dbReference type="PATRIC" id="fig|1459.3.peg.810"/>